<reference evidence="1" key="2">
    <citation type="submission" date="2020-09" db="EMBL/GenBank/DDBJ databases">
        <authorList>
            <person name="Sun Q."/>
            <person name="Kim S."/>
        </authorList>
    </citation>
    <scope>NUCLEOTIDE SEQUENCE</scope>
    <source>
        <strain evidence="1">KCTC 32501</strain>
    </source>
</reference>
<dbReference type="InterPro" id="IPR011067">
    <property type="entry name" value="Plasmid_toxin/cell-grow_inhib"/>
</dbReference>
<dbReference type="Gene3D" id="2.30.30.110">
    <property type="match status" value="1"/>
</dbReference>
<sequence>MVNESPSLQRGDIWLAQFDEDITDSPSHTRLCVVVSPDEMHNYLRTVMVAPMTTRTQVAPFRVTVSFEGKTGLILLDQIRTLDKERLMLKKGEIQAPVLKNTLEVLQEIFAS</sequence>
<accession>A0A8J3CLS3</accession>
<keyword evidence="2" id="KW-1185">Reference proteome</keyword>
<dbReference type="GO" id="GO:0016075">
    <property type="term" value="P:rRNA catabolic process"/>
    <property type="evidence" value="ECO:0007669"/>
    <property type="project" value="TreeGrafter"/>
</dbReference>
<comment type="caution">
    <text evidence="1">The sequence shown here is derived from an EMBL/GenBank/DDBJ whole genome shotgun (WGS) entry which is preliminary data.</text>
</comment>
<dbReference type="AlphaFoldDB" id="A0A8J3CLS3"/>
<dbReference type="PANTHER" id="PTHR33988">
    <property type="entry name" value="ENDORIBONUCLEASE MAZF-RELATED"/>
    <property type="match status" value="1"/>
</dbReference>
<protein>
    <submittedName>
        <fullName evidence="1">mRNA interferase PemK</fullName>
    </submittedName>
</protein>
<dbReference type="GO" id="GO:0004521">
    <property type="term" value="F:RNA endonuclease activity"/>
    <property type="evidence" value="ECO:0007669"/>
    <property type="project" value="TreeGrafter"/>
</dbReference>
<dbReference type="PANTHER" id="PTHR33988:SF2">
    <property type="entry name" value="ENDORIBONUCLEASE MAZF"/>
    <property type="match status" value="1"/>
</dbReference>
<organism evidence="1 2">
    <name type="scientific">Formosimonas limnophila</name>
    <dbReference type="NCBI Taxonomy" id="1384487"/>
    <lineage>
        <taxon>Bacteria</taxon>
        <taxon>Pseudomonadati</taxon>
        <taxon>Pseudomonadota</taxon>
        <taxon>Betaproteobacteria</taxon>
        <taxon>Burkholderiales</taxon>
        <taxon>Burkholderiaceae</taxon>
        <taxon>Formosimonas</taxon>
    </lineage>
</organism>
<dbReference type="EMBL" id="BMZG01000002">
    <property type="protein sequence ID" value="GHA66988.1"/>
    <property type="molecule type" value="Genomic_DNA"/>
</dbReference>
<dbReference type="GO" id="GO:0006402">
    <property type="term" value="P:mRNA catabolic process"/>
    <property type="evidence" value="ECO:0007669"/>
    <property type="project" value="TreeGrafter"/>
</dbReference>
<evidence type="ECO:0000313" key="1">
    <source>
        <dbReference type="EMBL" id="GHA66988.1"/>
    </source>
</evidence>
<proteinExistence type="predicted"/>
<dbReference type="Pfam" id="PF02452">
    <property type="entry name" value="PemK_toxin"/>
    <property type="match status" value="1"/>
</dbReference>
<dbReference type="GO" id="GO:0003677">
    <property type="term" value="F:DNA binding"/>
    <property type="evidence" value="ECO:0007669"/>
    <property type="project" value="InterPro"/>
</dbReference>
<dbReference type="Proteomes" id="UP000614287">
    <property type="component" value="Unassembled WGS sequence"/>
</dbReference>
<gene>
    <name evidence="1" type="ORF">GCM10009007_04430</name>
</gene>
<dbReference type="SUPFAM" id="SSF50118">
    <property type="entry name" value="Cell growth inhibitor/plasmid maintenance toxic component"/>
    <property type="match status" value="1"/>
</dbReference>
<dbReference type="InterPro" id="IPR003477">
    <property type="entry name" value="PemK-like"/>
</dbReference>
<name>A0A8J3CLS3_9BURK</name>
<evidence type="ECO:0000313" key="2">
    <source>
        <dbReference type="Proteomes" id="UP000614287"/>
    </source>
</evidence>
<reference evidence="1" key="1">
    <citation type="journal article" date="2014" name="Int. J. Syst. Evol. Microbiol.">
        <title>Complete genome sequence of Corynebacterium casei LMG S-19264T (=DSM 44701T), isolated from a smear-ripened cheese.</title>
        <authorList>
            <consortium name="US DOE Joint Genome Institute (JGI-PGF)"/>
            <person name="Walter F."/>
            <person name="Albersmeier A."/>
            <person name="Kalinowski J."/>
            <person name="Ruckert C."/>
        </authorList>
    </citation>
    <scope>NUCLEOTIDE SEQUENCE</scope>
    <source>
        <strain evidence="1">KCTC 32501</strain>
    </source>
</reference>
<dbReference type="RefSeq" id="WP_189490918.1">
    <property type="nucleotide sequence ID" value="NZ_BMZG01000002.1"/>
</dbReference>